<organism evidence="3 4">
    <name type="scientific">Telluria antibiotica</name>
    <dbReference type="NCBI Taxonomy" id="2717319"/>
    <lineage>
        <taxon>Bacteria</taxon>
        <taxon>Pseudomonadati</taxon>
        <taxon>Pseudomonadota</taxon>
        <taxon>Betaproteobacteria</taxon>
        <taxon>Burkholderiales</taxon>
        <taxon>Oxalobacteraceae</taxon>
        <taxon>Telluria group</taxon>
        <taxon>Telluria</taxon>
    </lineage>
</organism>
<feature type="chain" id="PRO_5045381863" evidence="1">
    <location>
        <begin position="23"/>
        <end position="199"/>
    </location>
</feature>
<feature type="signal peptide" evidence="1">
    <location>
        <begin position="1"/>
        <end position="22"/>
    </location>
</feature>
<sequence length="199" mass="21002">MATLKRIASILTLVLLPLAANATPSITNGSFETADLTGWSGTATSDGFGYNPFGTTYGSGMDGSHWMWLAGYELGRTLEQTVSGLSAGTTYRVKFIMASEYTHNDQLNLSVDGGPATLFTAPAISGTFWDNWVEKTYDFTASGASALIQFSSFSLNTGGYDVGVDNIRIEALNSVPEPASLGLLGLGLAGMAFGKRKKN</sequence>
<dbReference type="InterPro" id="IPR008979">
    <property type="entry name" value="Galactose-bd-like_sf"/>
</dbReference>
<comment type="caution">
    <text evidence="3">The sequence shown here is derived from an EMBL/GenBank/DDBJ whole genome shotgun (WGS) entry which is preliminary data.</text>
</comment>
<evidence type="ECO:0000313" key="3">
    <source>
        <dbReference type="EMBL" id="NIA54343.1"/>
    </source>
</evidence>
<feature type="domain" description="Ice-binding protein C-terminal" evidence="2">
    <location>
        <begin position="174"/>
        <end position="197"/>
    </location>
</feature>
<proteinExistence type="predicted"/>
<evidence type="ECO:0000256" key="1">
    <source>
        <dbReference type="SAM" id="SignalP"/>
    </source>
</evidence>
<accession>A0ABX0PCW4</accession>
<name>A0ABX0PCW4_9BURK</name>
<keyword evidence="4" id="KW-1185">Reference proteome</keyword>
<reference evidence="3 4" key="1">
    <citation type="submission" date="2020-03" db="EMBL/GenBank/DDBJ databases">
        <title>Genome sequence of strain Massilia sp. TW-1.</title>
        <authorList>
            <person name="Chaudhary D.K."/>
        </authorList>
    </citation>
    <scope>NUCLEOTIDE SEQUENCE [LARGE SCALE GENOMIC DNA]</scope>
    <source>
        <strain evidence="3 4">TW-1</strain>
    </source>
</reference>
<dbReference type="EMBL" id="JAAQOM010000006">
    <property type="protein sequence ID" value="NIA54343.1"/>
    <property type="molecule type" value="Genomic_DNA"/>
</dbReference>
<dbReference type="SUPFAM" id="SSF49785">
    <property type="entry name" value="Galactose-binding domain-like"/>
    <property type="match status" value="1"/>
</dbReference>
<evidence type="ECO:0000313" key="4">
    <source>
        <dbReference type="Proteomes" id="UP000716322"/>
    </source>
</evidence>
<dbReference type="NCBIfam" id="TIGR02595">
    <property type="entry name" value="PEP_CTERM"/>
    <property type="match status" value="1"/>
</dbReference>
<dbReference type="Gene3D" id="2.60.120.260">
    <property type="entry name" value="Galactose-binding domain-like"/>
    <property type="match status" value="1"/>
</dbReference>
<dbReference type="Pfam" id="PF07589">
    <property type="entry name" value="PEP-CTERM"/>
    <property type="match status" value="1"/>
</dbReference>
<dbReference type="RefSeq" id="WP_166859296.1">
    <property type="nucleotide sequence ID" value="NZ_JAAQOM010000006.1"/>
</dbReference>
<protein>
    <submittedName>
        <fullName evidence="3">PEP-CTERM sorting domain-containing protein</fullName>
    </submittedName>
</protein>
<gene>
    <name evidence="3" type="ORF">HAV22_11940</name>
</gene>
<dbReference type="Proteomes" id="UP000716322">
    <property type="component" value="Unassembled WGS sequence"/>
</dbReference>
<keyword evidence="1" id="KW-0732">Signal</keyword>
<dbReference type="InterPro" id="IPR013424">
    <property type="entry name" value="Ice-binding_C"/>
</dbReference>
<evidence type="ECO:0000259" key="2">
    <source>
        <dbReference type="Pfam" id="PF07589"/>
    </source>
</evidence>